<evidence type="ECO:0000313" key="3">
    <source>
        <dbReference type="Proteomes" id="UP000245362"/>
    </source>
</evidence>
<reference evidence="2 3" key="1">
    <citation type="submission" date="2018-05" db="EMBL/GenBank/DDBJ databases">
        <title>Vibrio limimaris sp. nov., isolated from marine sediment.</title>
        <authorList>
            <person name="Li C.-M."/>
        </authorList>
    </citation>
    <scope>NUCLEOTIDE SEQUENCE [LARGE SCALE GENOMIC DNA]</scope>
    <source>
        <strain evidence="2 3">E4404</strain>
    </source>
</reference>
<sequence length="405" mass="46076">MLSIFQKLDSLLVAHRGLWCVEPFHQSRFDSLPWQQALPELCCWLDELSPREIEHYKNDTQALSDATECFLPELNTIKRMAALSAESEVELSFPKGLNNGIPGRKLKQISAMGAFSLKHHTGSQWLEWCSGKGYLGRILAHHSGKPVTSFEWQSSLCAAGQQEADAMSLPMTFIQGDALSSEAGQVFKKEQHAVALHACGDLHVNLLKRVVERKLPAVTISPCCYHLIQSDHYQPLSEAARSAALSMTKPELSIPLQETVTGGDRVKRHRHQEMVYRLGLDLLLRAEGGQTEYQPVPSIKKSSLAAGFEHFCRWAADKKDFELPQADFAFWEKEGEKRFWQMEKLSLVQQLFRRTLELWLVFDRVLFLQENGYRVSVSEFCEREVTPRNILIHGEREERVQSASL</sequence>
<dbReference type="Pfam" id="PF13679">
    <property type="entry name" value="Methyltransf_32"/>
    <property type="match status" value="1"/>
</dbReference>
<dbReference type="PANTHER" id="PTHR13369:SF0">
    <property type="entry name" value="GLUTATHIONE S-TRANSFERASE C-TERMINAL DOMAIN-CONTAINING PROTEIN"/>
    <property type="match status" value="1"/>
</dbReference>
<dbReference type="Proteomes" id="UP000245362">
    <property type="component" value="Unassembled WGS sequence"/>
</dbReference>
<dbReference type="OrthoDB" id="5298194at2"/>
<dbReference type="SUPFAM" id="SSF53335">
    <property type="entry name" value="S-adenosyl-L-methionine-dependent methyltransferases"/>
    <property type="match status" value="1"/>
</dbReference>
<dbReference type="RefSeq" id="WP_109319147.1">
    <property type="nucleotide sequence ID" value="NZ_QFWT01000003.1"/>
</dbReference>
<keyword evidence="2" id="KW-0489">Methyltransferase</keyword>
<evidence type="ECO:0000313" key="2">
    <source>
        <dbReference type="EMBL" id="PWI33895.1"/>
    </source>
</evidence>
<dbReference type="PANTHER" id="PTHR13369">
    <property type="match status" value="1"/>
</dbReference>
<dbReference type="InterPro" id="IPR025714">
    <property type="entry name" value="Methyltranfer_dom"/>
</dbReference>
<organism evidence="2 3">
    <name type="scientific">Vibrio albus</name>
    <dbReference type="NCBI Taxonomy" id="2200953"/>
    <lineage>
        <taxon>Bacteria</taxon>
        <taxon>Pseudomonadati</taxon>
        <taxon>Pseudomonadota</taxon>
        <taxon>Gammaproteobacteria</taxon>
        <taxon>Vibrionales</taxon>
        <taxon>Vibrionaceae</taxon>
        <taxon>Vibrio</taxon>
    </lineage>
</organism>
<evidence type="ECO:0000259" key="1">
    <source>
        <dbReference type="Pfam" id="PF13679"/>
    </source>
</evidence>
<dbReference type="EMBL" id="QFWT01000003">
    <property type="protein sequence ID" value="PWI33895.1"/>
    <property type="molecule type" value="Genomic_DNA"/>
</dbReference>
<accession>A0A2U3BAZ2</accession>
<proteinExistence type="predicted"/>
<dbReference type="InterPro" id="IPR029063">
    <property type="entry name" value="SAM-dependent_MTases_sf"/>
</dbReference>
<dbReference type="AlphaFoldDB" id="A0A2U3BAZ2"/>
<comment type="caution">
    <text evidence="2">The sequence shown here is derived from an EMBL/GenBank/DDBJ whole genome shotgun (WGS) entry which is preliminary data.</text>
</comment>
<dbReference type="Gene3D" id="3.40.50.150">
    <property type="entry name" value="Vaccinia Virus protein VP39"/>
    <property type="match status" value="1"/>
</dbReference>
<dbReference type="GO" id="GO:0032259">
    <property type="term" value="P:methylation"/>
    <property type="evidence" value="ECO:0007669"/>
    <property type="project" value="UniProtKB-KW"/>
</dbReference>
<keyword evidence="2" id="KW-0808">Transferase</keyword>
<name>A0A2U3BAZ2_9VIBR</name>
<feature type="domain" description="Methyltransferase" evidence="1">
    <location>
        <begin position="105"/>
        <end position="230"/>
    </location>
</feature>
<protein>
    <submittedName>
        <fullName evidence="2">SAM-dependent methyltransferase</fullName>
    </submittedName>
</protein>
<dbReference type="GO" id="GO:0008168">
    <property type="term" value="F:methyltransferase activity"/>
    <property type="evidence" value="ECO:0007669"/>
    <property type="project" value="UniProtKB-KW"/>
</dbReference>
<gene>
    <name evidence="2" type="ORF">DI392_06765</name>
</gene>
<keyword evidence="3" id="KW-1185">Reference proteome</keyword>